<evidence type="ECO:0000256" key="2">
    <source>
        <dbReference type="ARBA" id="ARBA00022448"/>
    </source>
</evidence>
<organism evidence="8 9">
    <name type="scientific">Aspergillus calidoustus</name>
    <dbReference type="NCBI Taxonomy" id="454130"/>
    <lineage>
        <taxon>Eukaryota</taxon>
        <taxon>Fungi</taxon>
        <taxon>Dikarya</taxon>
        <taxon>Ascomycota</taxon>
        <taxon>Pezizomycotina</taxon>
        <taxon>Eurotiomycetes</taxon>
        <taxon>Eurotiomycetidae</taxon>
        <taxon>Eurotiales</taxon>
        <taxon>Aspergillaceae</taxon>
        <taxon>Aspergillus</taxon>
        <taxon>Aspergillus subgen. Nidulantes</taxon>
    </lineage>
</organism>
<evidence type="ECO:0000313" key="9">
    <source>
        <dbReference type="Proteomes" id="UP000054771"/>
    </source>
</evidence>
<feature type="transmembrane region" description="Helical" evidence="7">
    <location>
        <begin position="143"/>
        <end position="161"/>
    </location>
</feature>
<dbReference type="PANTHER" id="PTHR43791">
    <property type="entry name" value="PERMEASE-RELATED"/>
    <property type="match status" value="1"/>
</dbReference>
<proteinExistence type="predicted"/>
<dbReference type="GO" id="GO:0022857">
    <property type="term" value="F:transmembrane transporter activity"/>
    <property type="evidence" value="ECO:0007669"/>
    <property type="project" value="InterPro"/>
</dbReference>
<protein>
    <recommendedName>
        <fullName evidence="10">Allantoate permease</fullName>
    </recommendedName>
</protein>
<keyword evidence="5 7" id="KW-0472">Membrane</keyword>
<dbReference type="Proteomes" id="UP000054771">
    <property type="component" value="Unassembled WGS sequence"/>
</dbReference>
<evidence type="ECO:0000256" key="3">
    <source>
        <dbReference type="ARBA" id="ARBA00022692"/>
    </source>
</evidence>
<dbReference type="SUPFAM" id="SSF103473">
    <property type="entry name" value="MFS general substrate transporter"/>
    <property type="match status" value="1"/>
</dbReference>
<keyword evidence="3 7" id="KW-0812">Transmembrane</keyword>
<dbReference type="AlphaFoldDB" id="A0A0U5G864"/>
<evidence type="ECO:0000256" key="1">
    <source>
        <dbReference type="ARBA" id="ARBA00004141"/>
    </source>
</evidence>
<name>A0A0U5G864_ASPCI</name>
<gene>
    <name evidence="8" type="ORF">ASPCAL10894</name>
</gene>
<evidence type="ECO:0000256" key="7">
    <source>
        <dbReference type="SAM" id="Phobius"/>
    </source>
</evidence>
<evidence type="ECO:0008006" key="10">
    <source>
        <dbReference type="Google" id="ProtNLM"/>
    </source>
</evidence>
<feature type="transmembrane region" description="Helical" evidence="7">
    <location>
        <begin position="114"/>
        <end position="131"/>
    </location>
</feature>
<sequence>MAEKTEAFNEAQNGDQPPAATIDGINRRDRHFTDEETKRVARKFKGHLPCMCVFYGLNYVDKVTMGWAVLFTFKEDLGLVGNQYSWTSPFFDFGYLAAQYPANFLLQRFNTSQILAFGTLTWGAIIVLPMACSDYAGRVVLRFFLGVAESMASPGFVLYTSHTTRDKSRL</sequence>
<keyword evidence="4 7" id="KW-1133">Transmembrane helix</keyword>
<dbReference type="STRING" id="454130.A0A0U5G864"/>
<feature type="region of interest" description="Disordered" evidence="6">
    <location>
        <begin position="1"/>
        <end position="28"/>
    </location>
</feature>
<dbReference type="InterPro" id="IPR036259">
    <property type="entry name" value="MFS_trans_sf"/>
</dbReference>
<dbReference type="PANTHER" id="PTHR43791:SF70">
    <property type="entry name" value="MAJOR FACILITATOR SUPERFAMILY (MFS) PROFILE DOMAIN-CONTAINING PROTEIN"/>
    <property type="match status" value="1"/>
</dbReference>
<evidence type="ECO:0000256" key="5">
    <source>
        <dbReference type="ARBA" id="ARBA00023136"/>
    </source>
</evidence>
<evidence type="ECO:0000256" key="6">
    <source>
        <dbReference type="SAM" id="MobiDB-lite"/>
    </source>
</evidence>
<dbReference type="Gene3D" id="1.20.1250.20">
    <property type="entry name" value="MFS general substrate transporter like domains"/>
    <property type="match status" value="1"/>
</dbReference>
<dbReference type="OrthoDB" id="6730379at2759"/>
<keyword evidence="9" id="KW-1185">Reference proteome</keyword>
<evidence type="ECO:0000313" key="8">
    <source>
        <dbReference type="EMBL" id="CEL07739.1"/>
    </source>
</evidence>
<accession>A0A0U5G864</accession>
<dbReference type="Pfam" id="PF07690">
    <property type="entry name" value="MFS_1"/>
    <property type="match status" value="1"/>
</dbReference>
<comment type="subcellular location">
    <subcellularLocation>
        <location evidence="1">Membrane</location>
        <topology evidence="1">Multi-pass membrane protein</topology>
    </subcellularLocation>
</comment>
<dbReference type="InterPro" id="IPR011701">
    <property type="entry name" value="MFS"/>
</dbReference>
<keyword evidence="2" id="KW-0813">Transport</keyword>
<reference evidence="9" key="1">
    <citation type="journal article" date="2016" name="Genome Announc.">
        <title>Draft genome sequences of fungus Aspergillus calidoustus.</title>
        <authorList>
            <person name="Horn F."/>
            <person name="Linde J."/>
            <person name="Mattern D.J."/>
            <person name="Walther G."/>
            <person name="Guthke R."/>
            <person name="Scherlach K."/>
            <person name="Martin K."/>
            <person name="Brakhage A.A."/>
            <person name="Petzke L."/>
            <person name="Valiante V."/>
        </authorList>
    </citation>
    <scope>NUCLEOTIDE SEQUENCE [LARGE SCALE GENOMIC DNA]</scope>
    <source>
        <strain evidence="9">SF006504</strain>
    </source>
</reference>
<dbReference type="OMA" id="HIDTMAT"/>
<dbReference type="GO" id="GO:0016020">
    <property type="term" value="C:membrane"/>
    <property type="evidence" value="ECO:0007669"/>
    <property type="project" value="UniProtKB-SubCell"/>
</dbReference>
<dbReference type="EMBL" id="CDMC01000010">
    <property type="protein sequence ID" value="CEL07739.1"/>
    <property type="molecule type" value="Genomic_DNA"/>
</dbReference>
<evidence type="ECO:0000256" key="4">
    <source>
        <dbReference type="ARBA" id="ARBA00022989"/>
    </source>
</evidence>